<dbReference type="Gene3D" id="1.20.1050.10">
    <property type="match status" value="1"/>
</dbReference>
<dbReference type="SUPFAM" id="SSF52833">
    <property type="entry name" value="Thioredoxin-like"/>
    <property type="match status" value="1"/>
</dbReference>
<dbReference type="Gene3D" id="3.40.30.10">
    <property type="entry name" value="Glutaredoxin"/>
    <property type="match status" value="1"/>
</dbReference>
<reference evidence="2 3" key="1">
    <citation type="submission" date="2018-05" db="EMBL/GenBank/DDBJ databases">
        <title>Marinifilum breve JC075T sp. nov., a marine bacterium isolated from Yongle Blue Hole in the South China Sea.</title>
        <authorList>
            <person name="Fu T."/>
        </authorList>
    </citation>
    <scope>NUCLEOTIDE SEQUENCE [LARGE SCALE GENOMIC DNA]</scope>
    <source>
        <strain evidence="2 3">JC075</strain>
    </source>
</reference>
<keyword evidence="3" id="KW-1185">Reference proteome</keyword>
<dbReference type="InterPro" id="IPR050983">
    <property type="entry name" value="GST_Omega/HSP26"/>
</dbReference>
<dbReference type="SUPFAM" id="SSF47616">
    <property type="entry name" value="GST C-terminal domain-like"/>
    <property type="match status" value="1"/>
</dbReference>
<dbReference type="Proteomes" id="UP000248079">
    <property type="component" value="Unassembled WGS sequence"/>
</dbReference>
<dbReference type="CDD" id="cd00299">
    <property type="entry name" value="GST_C_family"/>
    <property type="match status" value="1"/>
</dbReference>
<dbReference type="InterPro" id="IPR036249">
    <property type="entry name" value="Thioredoxin-like_sf"/>
</dbReference>
<dbReference type="GO" id="GO:0016740">
    <property type="term" value="F:transferase activity"/>
    <property type="evidence" value="ECO:0007669"/>
    <property type="project" value="UniProtKB-KW"/>
</dbReference>
<keyword evidence="2" id="KW-0808">Transferase</keyword>
<dbReference type="InterPro" id="IPR040079">
    <property type="entry name" value="Glutathione_S-Trfase"/>
</dbReference>
<accession>A0A2V4A0J6</accession>
<dbReference type="CDD" id="cd00570">
    <property type="entry name" value="GST_N_family"/>
    <property type="match status" value="1"/>
</dbReference>
<dbReference type="InterPro" id="IPR004045">
    <property type="entry name" value="Glutathione_S-Trfase_N"/>
</dbReference>
<proteinExistence type="predicted"/>
<dbReference type="Pfam" id="PF13409">
    <property type="entry name" value="GST_N_2"/>
    <property type="match status" value="1"/>
</dbReference>
<dbReference type="PANTHER" id="PTHR43968">
    <property type="match status" value="1"/>
</dbReference>
<name>A0A2V4A0J6_9BACT</name>
<comment type="caution">
    <text evidence="2">The sequence shown here is derived from an EMBL/GenBank/DDBJ whole genome shotgun (WGS) entry which is preliminary data.</text>
</comment>
<evidence type="ECO:0000313" key="3">
    <source>
        <dbReference type="Proteomes" id="UP000248079"/>
    </source>
</evidence>
<dbReference type="InterPro" id="IPR036282">
    <property type="entry name" value="Glutathione-S-Trfase_C_sf"/>
</dbReference>
<dbReference type="Pfam" id="PF13410">
    <property type="entry name" value="GST_C_2"/>
    <property type="match status" value="1"/>
</dbReference>
<dbReference type="AlphaFoldDB" id="A0A2V4A0J6"/>
<dbReference type="InterPro" id="IPR010987">
    <property type="entry name" value="Glutathione-S-Trfase_C-like"/>
</dbReference>
<evidence type="ECO:0000259" key="1">
    <source>
        <dbReference type="PROSITE" id="PS50405"/>
    </source>
</evidence>
<gene>
    <name evidence="2" type="ORF">DF185_07730</name>
</gene>
<dbReference type="GO" id="GO:0005737">
    <property type="term" value="C:cytoplasm"/>
    <property type="evidence" value="ECO:0007669"/>
    <property type="project" value="TreeGrafter"/>
</dbReference>
<dbReference type="PROSITE" id="PS50405">
    <property type="entry name" value="GST_CTER"/>
    <property type="match status" value="1"/>
</dbReference>
<sequence length="234" mass="27625">MLKIISFKICPCYQRISALLEALNLPYESEFLDLNNIPRWFVDISPEIEPAIQTDMGDYIAGLNDVLQYIENKYYPLFRDLDTRYKEDNERWLDLSIEQYINQCNTQRSNDLEAMLERGIPFFDGLERMEKRIGQSRFFQGEKLSQVDIAWMPILQRAQIVKDKTGYDYLAEYPKLRQWQKHLMATGIPNKSVPEDFMEVFEEFYLNKTTYIGQLYSSSEEPPKTSSNLCQCTL</sequence>
<dbReference type="OrthoDB" id="508763at2"/>
<dbReference type="SFLD" id="SFLDS00019">
    <property type="entry name" value="Glutathione_Transferase_(cytos"/>
    <property type="match status" value="1"/>
</dbReference>
<protein>
    <submittedName>
        <fullName evidence="2">Glutathione S-transferase</fullName>
    </submittedName>
</protein>
<feature type="domain" description="GST C-terminal" evidence="1">
    <location>
        <begin position="82"/>
        <end position="211"/>
    </location>
</feature>
<organism evidence="2 3">
    <name type="scientific">Marinifilum breve</name>
    <dbReference type="NCBI Taxonomy" id="2184082"/>
    <lineage>
        <taxon>Bacteria</taxon>
        <taxon>Pseudomonadati</taxon>
        <taxon>Bacteroidota</taxon>
        <taxon>Bacteroidia</taxon>
        <taxon>Marinilabiliales</taxon>
        <taxon>Marinifilaceae</taxon>
    </lineage>
</organism>
<dbReference type="EMBL" id="QFLI01000003">
    <property type="protein sequence ID" value="PXY01367.1"/>
    <property type="molecule type" value="Genomic_DNA"/>
</dbReference>
<dbReference type="RefSeq" id="WP_110360179.1">
    <property type="nucleotide sequence ID" value="NZ_QFLI01000003.1"/>
</dbReference>
<dbReference type="PANTHER" id="PTHR43968:SF6">
    <property type="entry name" value="GLUTATHIONE S-TRANSFERASE OMEGA"/>
    <property type="match status" value="1"/>
</dbReference>
<evidence type="ECO:0000313" key="2">
    <source>
        <dbReference type="EMBL" id="PXY01367.1"/>
    </source>
</evidence>